<dbReference type="GO" id="GO:0000142">
    <property type="term" value="C:cellular bud neck contractile ring"/>
    <property type="evidence" value="ECO:0007669"/>
    <property type="project" value="UniProtKB-ARBA"/>
</dbReference>
<gene>
    <name evidence="10" type="ORF">CANTEDRAFT_119820</name>
</gene>
<dbReference type="GO" id="GO:0051016">
    <property type="term" value="P:barbed-end actin filament capping"/>
    <property type="evidence" value="ECO:0007669"/>
    <property type="project" value="TreeGrafter"/>
</dbReference>
<dbReference type="GO" id="GO:0000920">
    <property type="term" value="P:septum digestion after cytokinesis"/>
    <property type="evidence" value="ECO:0007669"/>
    <property type="project" value="UniProtKB-ARBA"/>
</dbReference>
<feature type="region of interest" description="Disordered" evidence="7">
    <location>
        <begin position="1"/>
        <end position="43"/>
    </location>
</feature>
<dbReference type="InterPro" id="IPR051661">
    <property type="entry name" value="Actin_filament_regulator"/>
</dbReference>
<name>G3B0L0_CANTC</name>
<dbReference type="GO" id="GO:0030428">
    <property type="term" value="C:cell septum"/>
    <property type="evidence" value="ECO:0007669"/>
    <property type="project" value="UniProtKB-SubCell"/>
</dbReference>
<evidence type="ECO:0000313" key="10">
    <source>
        <dbReference type="EMBL" id="EGV65419.1"/>
    </source>
</evidence>
<dbReference type="GO" id="GO:1903475">
    <property type="term" value="P:mitotic actomyosin contractile ring assembly"/>
    <property type="evidence" value="ECO:0007669"/>
    <property type="project" value="TreeGrafter"/>
</dbReference>
<dbReference type="PROSITE" id="PS51231">
    <property type="entry name" value="DAD"/>
    <property type="match status" value="1"/>
</dbReference>
<dbReference type="GO" id="GO:0001411">
    <property type="term" value="C:hyphal tip"/>
    <property type="evidence" value="ECO:0007669"/>
    <property type="project" value="UniProtKB-ARBA"/>
</dbReference>
<dbReference type="eggNOG" id="KOG1922">
    <property type="taxonomic scope" value="Eukaryota"/>
</dbReference>
<dbReference type="InterPro" id="IPR015425">
    <property type="entry name" value="FH2_Formin"/>
</dbReference>
<dbReference type="Proteomes" id="UP000000707">
    <property type="component" value="Unassembled WGS sequence"/>
</dbReference>
<feature type="compositionally biased region" description="Acidic residues" evidence="7">
    <location>
        <begin position="529"/>
        <end position="544"/>
    </location>
</feature>
<feature type="compositionally biased region" description="Low complexity" evidence="7">
    <location>
        <begin position="510"/>
        <end position="527"/>
    </location>
</feature>
<evidence type="ECO:0000259" key="9">
    <source>
        <dbReference type="PROSITE" id="PS51444"/>
    </source>
</evidence>
<dbReference type="SUPFAM" id="SSF101447">
    <property type="entry name" value="Formin homology 2 domain (FH2 domain)"/>
    <property type="match status" value="1"/>
</dbReference>
<dbReference type="GO" id="GO:0051017">
    <property type="term" value="P:actin filament bundle assembly"/>
    <property type="evidence" value="ECO:0007669"/>
    <property type="project" value="TreeGrafter"/>
</dbReference>
<evidence type="ECO:0000256" key="5">
    <source>
        <dbReference type="ARBA" id="ARBA00023306"/>
    </source>
</evidence>
<feature type="region of interest" description="Disordered" evidence="7">
    <location>
        <begin position="501"/>
        <end position="611"/>
    </location>
</feature>
<dbReference type="Gene3D" id="6.10.30.50">
    <property type="match status" value="1"/>
</dbReference>
<keyword evidence="11" id="KW-1185">Reference proteome</keyword>
<evidence type="ECO:0000256" key="2">
    <source>
        <dbReference type="ARBA" id="ARBA00004431"/>
    </source>
</evidence>
<dbReference type="OrthoDB" id="1104827at2759"/>
<dbReference type="AlphaFoldDB" id="G3B0L0"/>
<feature type="domain" description="FH2" evidence="9">
    <location>
        <begin position="35"/>
        <end position="450"/>
    </location>
</feature>
<dbReference type="GO" id="GO:0043332">
    <property type="term" value="C:mating projection tip"/>
    <property type="evidence" value="ECO:0007669"/>
    <property type="project" value="TreeGrafter"/>
</dbReference>
<evidence type="ECO:0000259" key="8">
    <source>
        <dbReference type="PROSITE" id="PS51231"/>
    </source>
</evidence>
<dbReference type="Gene3D" id="1.20.58.2220">
    <property type="entry name" value="Formin, FH2 domain"/>
    <property type="match status" value="1"/>
</dbReference>
<keyword evidence="3" id="KW-0132">Cell division</keyword>
<evidence type="ECO:0000256" key="6">
    <source>
        <dbReference type="ARBA" id="ARBA00037935"/>
    </source>
</evidence>
<evidence type="ECO:0000313" key="11">
    <source>
        <dbReference type="Proteomes" id="UP000000707"/>
    </source>
</evidence>
<organism evidence="11">
    <name type="scientific">Candida tenuis (strain ATCC 10573 / BCRC 21748 / CBS 615 / JCM 9827 / NBRC 10315 / NRRL Y-1498 / VKM Y-70)</name>
    <name type="common">Yeast</name>
    <name type="synonym">Yamadazyma tenuis</name>
    <dbReference type="NCBI Taxonomy" id="590646"/>
    <lineage>
        <taxon>Eukaryota</taxon>
        <taxon>Fungi</taxon>
        <taxon>Dikarya</taxon>
        <taxon>Ascomycota</taxon>
        <taxon>Saccharomycotina</taxon>
        <taxon>Pichiomycetes</taxon>
        <taxon>Debaryomycetaceae</taxon>
        <taxon>Yamadazyma</taxon>
    </lineage>
</organism>
<dbReference type="STRING" id="590646.G3B0L0"/>
<dbReference type="PANTHER" id="PTHR47102:SF2">
    <property type="entry name" value="PROTEIN BNI1"/>
    <property type="match status" value="1"/>
</dbReference>
<protein>
    <submittedName>
        <fullName evidence="10">Actin-binding FH2</fullName>
    </submittedName>
</protein>
<dbReference type="HOGENOM" id="CLU_019503_0_0_1"/>
<dbReference type="FunFam" id="1.20.58.2220:FF:000006">
    <property type="entry name" value="Cytokinesis protein sepA"/>
    <property type="match status" value="1"/>
</dbReference>
<reference evidence="10 11" key="1">
    <citation type="journal article" date="2011" name="Proc. Natl. Acad. Sci. U.S.A.">
        <title>Comparative genomics of xylose-fermenting fungi for enhanced biofuel production.</title>
        <authorList>
            <person name="Wohlbach D.J."/>
            <person name="Kuo A."/>
            <person name="Sato T.K."/>
            <person name="Potts K.M."/>
            <person name="Salamov A.A."/>
            <person name="LaButti K.M."/>
            <person name="Sun H."/>
            <person name="Clum A."/>
            <person name="Pangilinan J.L."/>
            <person name="Lindquist E.A."/>
            <person name="Lucas S."/>
            <person name="Lapidus A."/>
            <person name="Jin M."/>
            <person name="Gunawan C."/>
            <person name="Balan V."/>
            <person name="Dale B.E."/>
            <person name="Jeffries T.W."/>
            <person name="Zinkel R."/>
            <person name="Barry K.W."/>
            <person name="Grigoriev I.V."/>
            <person name="Gasch A.P."/>
        </authorList>
    </citation>
    <scope>NUCLEOTIDE SEQUENCE [LARGE SCALE GENOMIC DNA]</scope>
    <source>
        <strain evidence="11">ATCC 10573 / BCRC 21748 / CBS 615 / JCM 9827 / NBRC 10315 / NRRL Y-1498 / VKM Y-70</strain>
    </source>
</reference>
<dbReference type="EMBL" id="GL996514">
    <property type="protein sequence ID" value="EGV65419.1"/>
    <property type="molecule type" value="Genomic_DNA"/>
</dbReference>
<evidence type="ECO:0000256" key="3">
    <source>
        <dbReference type="ARBA" id="ARBA00022618"/>
    </source>
</evidence>
<dbReference type="InterPro" id="IPR014767">
    <property type="entry name" value="DAD_dom"/>
</dbReference>
<dbReference type="Pfam" id="PF02181">
    <property type="entry name" value="FH2"/>
    <property type="match status" value="1"/>
</dbReference>
<feature type="compositionally biased region" description="Low complexity" evidence="7">
    <location>
        <begin position="599"/>
        <end position="611"/>
    </location>
</feature>
<proteinExistence type="inferred from homology"/>
<accession>G3B0L0</accession>
<feature type="domain" description="DAD" evidence="8">
    <location>
        <begin position="463"/>
        <end position="495"/>
    </location>
</feature>
<comment type="similarity">
    <text evidence="6">Belongs to the formin homology family. BNI1 subfamily.</text>
</comment>
<comment type="subcellular location">
    <subcellularLocation>
        <location evidence="1">Bud neck</location>
    </subcellularLocation>
    <subcellularLocation>
        <location evidence="2">Cell septum</location>
    </subcellularLocation>
</comment>
<evidence type="ECO:0000256" key="7">
    <source>
        <dbReference type="SAM" id="MobiDB-lite"/>
    </source>
</evidence>
<dbReference type="GO" id="GO:0008092">
    <property type="term" value="F:cytoskeletal protein binding"/>
    <property type="evidence" value="ECO:0007669"/>
    <property type="project" value="UniProtKB-ARBA"/>
</dbReference>
<sequence length="611" mass="69941">MSGAPPPPPPPLPTAKEVVNHRPEPVKELSSPSPFDNYPRPKKKMKQLHWEKFDDVSSNSFWKESKTDTLASDLLSKGVFDEIELIFAAKEIKKIATKNKAEIDKVSFLSRDISQQFGINLHAFNSVSDEEVVSKVLRCDKDVITNIAVLEFFGKEEVVEVSNNLARNLEPYSTDYKSENVSKPEKDPGELQRADRIYLELMYNLQHYWKSRTRALMLMAIYEKDYEDLTHKLRSIDEAVDSIKSSKHLKGVFEIILTVGNYMNDSTKQAQGFRLSSLQRLSFMKDDKNSMTFLHYVEKIIRTQYPELAGFITELNKCLQLAKFSIEGIQNDCKEYVESIKNVQSSIDIGNLSDVSKFHPQDRVLKVVIPGLPKAKRKSELLKDQSYYTFKEFDKLMRYFGEDPSDSFVRNSFMSKFANFIADFKRAGQENLKREEELKLYEQRKKLLEAQQKKTPTKPKEADSNEDDVMDSLLEKLKAAGPSKGEPSSARKRALMRKHLLENSRKTQSRPDLSSSQDDLLSPIQSSFPEEDLEVKDEEEEQENDGTNGDVIGSRARNLLQELRGAGEAETPTRQSAASRYRQERLKKRSTFDDDLGSKEASPSKSSPEEY</sequence>
<dbReference type="PANTHER" id="PTHR47102">
    <property type="entry name" value="PROTEIN BNI1"/>
    <property type="match status" value="1"/>
</dbReference>
<dbReference type="PROSITE" id="PS51444">
    <property type="entry name" value="FH2"/>
    <property type="match status" value="1"/>
</dbReference>
<evidence type="ECO:0000256" key="4">
    <source>
        <dbReference type="ARBA" id="ARBA00023054"/>
    </source>
</evidence>
<feature type="compositionally biased region" description="Pro residues" evidence="7">
    <location>
        <begin position="1"/>
        <end position="13"/>
    </location>
</feature>
<feature type="compositionally biased region" description="Basic and acidic residues" evidence="7">
    <location>
        <begin position="18"/>
        <end position="27"/>
    </location>
</feature>
<dbReference type="SMART" id="SM00498">
    <property type="entry name" value="FH2"/>
    <property type="match status" value="1"/>
</dbReference>
<keyword evidence="5" id="KW-0131">Cell cycle</keyword>
<dbReference type="InterPro" id="IPR042201">
    <property type="entry name" value="FH2_Formin_sf"/>
</dbReference>
<evidence type="ECO:0000256" key="1">
    <source>
        <dbReference type="ARBA" id="ARBA00004266"/>
    </source>
</evidence>
<keyword evidence="4" id="KW-0175">Coiled coil</keyword>